<keyword evidence="3" id="KW-0418">Kinase</keyword>
<dbReference type="GO" id="GO:0004672">
    <property type="term" value="F:protein kinase activity"/>
    <property type="evidence" value="ECO:0007669"/>
    <property type="project" value="InterPro"/>
</dbReference>
<dbReference type="PANTHER" id="PTHR48016:SF56">
    <property type="entry name" value="MAPKK KINASE"/>
    <property type="match status" value="1"/>
</dbReference>
<evidence type="ECO:0000259" key="6">
    <source>
        <dbReference type="PROSITE" id="PS50011"/>
    </source>
</evidence>
<name>A0A914V9N6_9BILA</name>
<dbReference type="InterPro" id="IPR000719">
    <property type="entry name" value="Prot_kinase_dom"/>
</dbReference>
<proteinExistence type="predicted"/>
<evidence type="ECO:0000256" key="2">
    <source>
        <dbReference type="ARBA" id="ARBA00022741"/>
    </source>
</evidence>
<dbReference type="AlphaFoldDB" id="A0A914V9N6"/>
<feature type="domain" description="Protein kinase" evidence="6">
    <location>
        <begin position="322"/>
        <end position="594"/>
    </location>
</feature>
<evidence type="ECO:0000256" key="4">
    <source>
        <dbReference type="ARBA" id="ARBA00022840"/>
    </source>
</evidence>
<dbReference type="PROSITE" id="PS00108">
    <property type="entry name" value="PROTEIN_KINASE_ST"/>
    <property type="match status" value="1"/>
</dbReference>
<dbReference type="WBParaSite" id="PSAMB.scaffold1716size28486.g14548.t1">
    <property type="protein sequence ID" value="PSAMB.scaffold1716size28486.g14548.t1"/>
    <property type="gene ID" value="PSAMB.scaffold1716size28486.g14548"/>
</dbReference>
<dbReference type="Gene3D" id="3.30.200.20">
    <property type="entry name" value="Phosphorylase Kinase, domain 1"/>
    <property type="match status" value="1"/>
</dbReference>
<organism evidence="7 8">
    <name type="scientific">Plectus sambesii</name>
    <dbReference type="NCBI Taxonomy" id="2011161"/>
    <lineage>
        <taxon>Eukaryota</taxon>
        <taxon>Metazoa</taxon>
        <taxon>Ecdysozoa</taxon>
        <taxon>Nematoda</taxon>
        <taxon>Chromadorea</taxon>
        <taxon>Plectida</taxon>
        <taxon>Plectina</taxon>
        <taxon>Plectoidea</taxon>
        <taxon>Plectidae</taxon>
        <taxon>Plectus</taxon>
    </lineage>
</organism>
<feature type="binding site" evidence="5">
    <location>
        <position position="349"/>
    </location>
    <ligand>
        <name>ATP</name>
        <dbReference type="ChEBI" id="CHEBI:30616"/>
    </ligand>
</feature>
<dbReference type="PANTHER" id="PTHR48016">
    <property type="entry name" value="MAP KINASE KINASE KINASE SSK2-RELATED-RELATED"/>
    <property type="match status" value="1"/>
</dbReference>
<evidence type="ECO:0000256" key="5">
    <source>
        <dbReference type="PROSITE-ProRule" id="PRU10141"/>
    </source>
</evidence>
<sequence>MTVMDLPTLCAADCELSSSFVVSDDGTGAYFSLLERNAFIFVDFETGELTDLTMDNFKTLNGHVTVHSTARFDEYECNSSDMTAFVGLLYGRERPSYKVYCTLFCANIREKNVSIIDEVDTNWDGTSAFYSYIYKSGSKWGKVSALKFMPVEGTLLVSQISLTESGNLEVKEVVRLEHSASFREQSLLLPFVENEAVYFFPNHRSDKLSVFSFNGTQLPCIPLTSSNGKFEKSSEFPKPVHFNGSIFYCTYEGNETTIWCLNMQQFRWSRQAKVHHHQRKWSQRNSLQILPDGTAFLHIKCNECENTSHLYQLDISVGVEHVDSQKCLGKGGFGVVYKGTLDQRDVAIKVLHEFATISMERKRQILLLTASEARKMKMLDHPNIVKGYGFKIDEKQFLLFMELMTESVAQKIHRINEKRLNESEAFQILQQALEGLVFLHTLKPKPIVHRDIKCANILLDDNGRAKLGDLGLVEAVCLNTAGTTDLDLAPKDKRGTVYWQAPEVIQSFPYGRKADVWSIGCVLVEMLTGFPPYFNFLKPTHWAVSLINGNLTYHPDTLIPLASPDVASILEKCFRRQTRKLEDFCVYEYHHDHRSSQNVRPHSWELICDVIDINELKPAQEKVELIESKKTKFRDMAQSEDD</sequence>
<dbReference type="PROSITE" id="PS00107">
    <property type="entry name" value="PROTEIN_KINASE_ATP"/>
    <property type="match status" value="1"/>
</dbReference>
<evidence type="ECO:0000313" key="7">
    <source>
        <dbReference type="Proteomes" id="UP000887566"/>
    </source>
</evidence>
<keyword evidence="7" id="KW-1185">Reference proteome</keyword>
<dbReference type="Gene3D" id="1.10.510.10">
    <property type="entry name" value="Transferase(Phosphotransferase) domain 1"/>
    <property type="match status" value="1"/>
</dbReference>
<evidence type="ECO:0000313" key="8">
    <source>
        <dbReference type="WBParaSite" id="PSAMB.scaffold1716size28486.g14548.t1"/>
    </source>
</evidence>
<keyword evidence="2 5" id="KW-0547">Nucleotide-binding</keyword>
<evidence type="ECO:0000256" key="1">
    <source>
        <dbReference type="ARBA" id="ARBA00022679"/>
    </source>
</evidence>
<dbReference type="Pfam" id="PF00069">
    <property type="entry name" value="Pkinase"/>
    <property type="match status" value="1"/>
</dbReference>
<dbReference type="InterPro" id="IPR008271">
    <property type="entry name" value="Ser/Thr_kinase_AS"/>
</dbReference>
<dbReference type="InterPro" id="IPR011009">
    <property type="entry name" value="Kinase-like_dom_sf"/>
</dbReference>
<protein>
    <submittedName>
        <fullName evidence="8">Protein kinase domain-containing protein</fullName>
    </submittedName>
</protein>
<accession>A0A914V9N6</accession>
<dbReference type="InterPro" id="IPR017441">
    <property type="entry name" value="Protein_kinase_ATP_BS"/>
</dbReference>
<dbReference type="InterPro" id="IPR050538">
    <property type="entry name" value="MAP_kinase_kinase_kinase"/>
</dbReference>
<evidence type="ECO:0000256" key="3">
    <source>
        <dbReference type="ARBA" id="ARBA00022777"/>
    </source>
</evidence>
<dbReference type="PROSITE" id="PS50011">
    <property type="entry name" value="PROTEIN_KINASE_DOM"/>
    <property type="match status" value="1"/>
</dbReference>
<dbReference type="GO" id="GO:0005524">
    <property type="term" value="F:ATP binding"/>
    <property type="evidence" value="ECO:0007669"/>
    <property type="project" value="UniProtKB-UniRule"/>
</dbReference>
<dbReference type="Proteomes" id="UP000887566">
    <property type="component" value="Unplaced"/>
</dbReference>
<keyword evidence="1" id="KW-0808">Transferase</keyword>
<dbReference type="SMART" id="SM00220">
    <property type="entry name" value="S_TKc"/>
    <property type="match status" value="1"/>
</dbReference>
<dbReference type="SUPFAM" id="SSF56112">
    <property type="entry name" value="Protein kinase-like (PK-like)"/>
    <property type="match status" value="1"/>
</dbReference>
<keyword evidence="4 5" id="KW-0067">ATP-binding</keyword>
<reference evidence="8" key="1">
    <citation type="submission" date="2022-11" db="UniProtKB">
        <authorList>
            <consortium name="WormBaseParasite"/>
        </authorList>
    </citation>
    <scope>IDENTIFICATION</scope>
</reference>